<evidence type="ECO:0000313" key="2">
    <source>
        <dbReference type="WBParaSite" id="nRc.2.0.1.t10569-RA"/>
    </source>
</evidence>
<keyword evidence="1" id="KW-1185">Reference proteome</keyword>
<dbReference type="AlphaFoldDB" id="A0A915I8S4"/>
<dbReference type="Proteomes" id="UP000887565">
    <property type="component" value="Unplaced"/>
</dbReference>
<name>A0A915I8S4_ROMCU</name>
<proteinExistence type="predicted"/>
<dbReference type="WBParaSite" id="nRc.2.0.1.t10569-RA">
    <property type="protein sequence ID" value="nRc.2.0.1.t10569-RA"/>
    <property type="gene ID" value="nRc.2.0.1.g10569"/>
</dbReference>
<accession>A0A915I8S4</accession>
<dbReference type="PROSITE" id="PS51257">
    <property type="entry name" value="PROKAR_LIPOPROTEIN"/>
    <property type="match status" value="1"/>
</dbReference>
<evidence type="ECO:0000313" key="1">
    <source>
        <dbReference type="Proteomes" id="UP000887565"/>
    </source>
</evidence>
<organism evidence="1 2">
    <name type="scientific">Romanomermis culicivorax</name>
    <name type="common">Nematode worm</name>
    <dbReference type="NCBI Taxonomy" id="13658"/>
    <lineage>
        <taxon>Eukaryota</taxon>
        <taxon>Metazoa</taxon>
        <taxon>Ecdysozoa</taxon>
        <taxon>Nematoda</taxon>
        <taxon>Enoplea</taxon>
        <taxon>Dorylaimia</taxon>
        <taxon>Mermithida</taxon>
        <taxon>Mermithoidea</taxon>
        <taxon>Mermithidae</taxon>
        <taxon>Romanomermis</taxon>
    </lineage>
</organism>
<protein>
    <submittedName>
        <fullName evidence="2">Uncharacterized protein</fullName>
    </submittedName>
</protein>
<sequence length="76" mass="7733">MPKDCGAVADGKGDASMMLTSSLMACSISPKALATIVGELVATATGGCWEITDCIWTFFVVIGGKAATTSAGWRSD</sequence>
<reference evidence="2" key="1">
    <citation type="submission" date="2022-11" db="UniProtKB">
        <authorList>
            <consortium name="WormBaseParasite"/>
        </authorList>
    </citation>
    <scope>IDENTIFICATION</scope>
</reference>